<comment type="similarity">
    <text evidence="1">Belongs to the GDA1/CD39 NTPase family.</text>
</comment>
<accession>A0A7R9CM62</accession>
<gene>
    <name evidence="4" type="ORF">TPSB3V08_LOCUS1415</name>
</gene>
<reference evidence="4" key="1">
    <citation type="submission" date="2020-11" db="EMBL/GenBank/DDBJ databases">
        <authorList>
            <person name="Tran Van P."/>
        </authorList>
    </citation>
    <scope>NUCLEOTIDE SEQUENCE</scope>
</reference>
<organism evidence="4">
    <name type="scientific">Timema poppense</name>
    <name type="common">Walking stick</name>
    <dbReference type="NCBI Taxonomy" id="170557"/>
    <lineage>
        <taxon>Eukaryota</taxon>
        <taxon>Metazoa</taxon>
        <taxon>Ecdysozoa</taxon>
        <taxon>Arthropoda</taxon>
        <taxon>Hexapoda</taxon>
        <taxon>Insecta</taxon>
        <taxon>Pterygota</taxon>
        <taxon>Neoptera</taxon>
        <taxon>Polyneoptera</taxon>
        <taxon>Phasmatodea</taxon>
        <taxon>Timematodea</taxon>
        <taxon>Timematoidea</taxon>
        <taxon>Timematidae</taxon>
        <taxon>Timema</taxon>
    </lineage>
</organism>
<keyword evidence="2" id="KW-0378">Hydrolase</keyword>
<dbReference type="PANTHER" id="PTHR11782">
    <property type="entry name" value="ADENOSINE/GUANOSINE DIPHOSPHATASE"/>
    <property type="match status" value="1"/>
</dbReference>
<evidence type="ECO:0008006" key="5">
    <source>
        <dbReference type="Google" id="ProtNLM"/>
    </source>
</evidence>
<feature type="region of interest" description="Disordered" evidence="3">
    <location>
        <begin position="91"/>
        <end position="151"/>
    </location>
</feature>
<sequence>MVVGSEESLQRQPPIDGSYNDALPWNVNLHAVSTLDKLAFLLGLQKQVYGIIIDAGSTGSRVLAFTFHETYLDRTLKLDSELFVQVKPGLSSYADNPKKHLPNFTNRTSERKRTSTHDNNIETSKSDDPSAAFCHYAPPPVSRTTGTSRKA</sequence>
<evidence type="ECO:0000256" key="3">
    <source>
        <dbReference type="SAM" id="MobiDB-lite"/>
    </source>
</evidence>
<name>A0A7R9CM62_TIMPO</name>
<dbReference type="GO" id="GO:0016787">
    <property type="term" value="F:hydrolase activity"/>
    <property type="evidence" value="ECO:0007669"/>
    <property type="project" value="UniProtKB-KW"/>
</dbReference>
<dbReference type="InterPro" id="IPR000407">
    <property type="entry name" value="GDA1_CD39_NTPase"/>
</dbReference>
<dbReference type="AlphaFoldDB" id="A0A7R9CM62"/>
<evidence type="ECO:0000313" key="4">
    <source>
        <dbReference type="EMBL" id="CAD7397885.1"/>
    </source>
</evidence>
<proteinExistence type="inferred from homology"/>
<dbReference type="Pfam" id="PF01150">
    <property type="entry name" value="GDA1_CD39"/>
    <property type="match status" value="1"/>
</dbReference>
<dbReference type="PANTHER" id="PTHR11782:SF127">
    <property type="entry name" value="NTPASE, ISOFORM F"/>
    <property type="match status" value="1"/>
</dbReference>
<feature type="compositionally biased region" description="Basic and acidic residues" evidence="3">
    <location>
        <begin position="108"/>
        <end position="128"/>
    </location>
</feature>
<evidence type="ECO:0000256" key="2">
    <source>
        <dbReference type="ARBA" id="ARBA00022801"/>
    </source>
</evidence>
<dbReference type="EMBL" id="OD000496">
    <property type="protein sequence ID" value="CAD7397885.1"/>
    <property type="molecule type" value="Genomic_DNA"/>
</dbReference>
<evidence type="ECO:0000256" key="1">
    <source>
        <dbReference type="ARBA" id="ARBA00009283"/>
    </source>
</evidence>
<protein>
    <recommendedName>
        <fullName evidence="5">Apyrase</fullName>
    </recommendedName>
</protein>
<feature type="compositionally biased region" description="Polar residues" evidence="3">
    <location>
        <begin position="142"/>
        <end position="151"/>
    </location>
</feature>
<dbReference type="Gene3D" id="3.30.420.40">
    <property type="match status" value="1"/>
</dbReference>